<comment type="caution">
    <text evidence="2">The sequence shown here is derived from an EMBL/GenBank/DDBJ whole genome shotgun (WGS) entry which is preliminary data.</text>
</comment>
<dbReference type="EMBL" id="RBAN01000003">
    <property type="protein sequence ID" value="RKN54540.1"/>
    <property type="molecule type" value="Genomic_DNA"/>
</dbReference>
<feature type="transmembrane region" description="Helical" evidence="1">
    <location>
        <begin position="34"/>
        <end position="53"/>
    </location>
</feature>
<evidence type="ECO:0008006" key="4">
    <source>
        <dbReference type="Google" id="ProtNLM"/>
    </source>
</evidence>
<protein>
    <recommendedName>
        <fullName evidence="4">Transmembrane protein</fullName>
    </recommendedName>
</protein>
<keyword evidence="1" id="KW-0812">Transmembrane</keyword>
<evidence type="ECO:0000313" key="3">
    <source>
        <dbReference type="Proteomes" id="UP000279968"/>
    </source>
</evidence>
<evidence type="ECO:0000313" key="2">
    <source>
        <dbReference type="EMBL" id="RKN54540.1"/>
    </source>
</evidence>
<accession>A0A3B0A2C2</accession>
<name>A0A3B0A2C2_9ACTN</name>
<dbReference type="Proteomes" id="UP000279968">
    <property type="component" value="Unassembled WGS sequence"/>
</dbReference>
<keyword evidence="1" id="KW-0472">Membrane</keyword>
<proteinExistence type="predicted"/>
<dbReference type="AlphaFoldDB" id="A0A3B0A2C2"/>
<keyword evidence="3" id="KW-1185">Reference proteome</keyword>
<reference evidence="2 3" key="1">
    <citation type="journal article" date="2015" name="Int. J. Syst. Evol. Microbiol.">
        <title>Micromonospora costi sp. nov., isolated from a leaf of Costus speciosus.</title>
        <authorList>
            <person name="Thawai C."/>
        </authorList>
    </citation>
    <scope>NUCLEOTIDE SEQUENCE [LARGE SCALE GENOMIC DNA]</scope>
    <source>
        <strain evidence="2 3">CS1-12</strain>
    </source>
</reference>
<organism evidence="2 3">
    <name type="scientific">Micromonospora costi</name>
    <dbReference type="NCBI Taxonomy" id="1530042"/>
    <lineage>
        <taxon>Bacteria</taxon>
        <taxon>Bacillati</taxon>
        <taxon>Actinomycetota</taxon>
        <taxon>Actinomycetes</taxon>
        <taxon>Micromonosporales</taxon>
        <taxon>Micromonosporaceae</taxon>
        <taxon>Micromonospora</taxon>
    </lineage>
</organism>
<feature type="transmembrane region" description="Helical" evidence="1">
    <location>
        <begin position="77"/>
        <end position="98"/>
    </location>
</feature>
<gene>
    <name evidence="2" type="ORF">D7193_21505</name>
</gene>
<feature type="transmembrane region" description="Helical" evidence="1">
    <location>
        <begin position="6"/>
        <end position="27"/>
    </location>
</feature>
<keyword evidence="1" id="KW-1133">Transmembrane helix</keyword>
<sequence>MGLTGTRAVHWILAALLLVAWLALWAVRRRIPLWFFPAALCLAVLCFPAGVLAGRAETAAAGCTADNLCFSMREVDWWLNGALAMLACGALAAVTVAVELGRAASRYLSGRPGPG</sequence>
<evidence type="ECO:0000256" key="1">
    <source>
        <dbReference type="SAM" id="Phobius"/>
    </source>
</evidence>